<gene>
    <name evidence="1" type="ORF">PO127_02330</name>
</gene>
<comment type="caution">
    <text evidence="1">The sequence shown here is derived from an EMBL/GenBank/DDBJ whole genome shotgun (WGS) entry which is preliminary data.</text>
</comment>
<dbReference type="AlphaFoldDB" id="A0AAP3SAS7"/>
<reference evidence="1" key="1">
    <citation type="submission" date="2022-10" db="EMBL/GenBank/DDBJ databases">
        <title>Human gut microbiome strain richness.</title>
        <authorList>
            <person name="Chen-Liaw A."/>
        </authorList>
    </citation>
    <scope>NUCLEOTIDE SEQUENCE</scope>
    <source>
        <strain evidence="1">1001283st1_A3_1001283B150304_161114</strain>
    </source>
</reference>
<dbReference type="EMBL" id="JAQNVG010000003">
    <property type="protein sequence ID" value="MDC2234585.1"/>
    <property type="molecule type" value="Genomic_DNA"/>
</dbReference>
<name>A0AAP3SAS7_BACT4</name>
<protein>
    <submittedName>
        <fullName evidence="1">Uncharacterized protein</fullName>
    </submittedName>
</protein>
<evidence type="ECO:0000313" key="1">
    <source>
        <dbReference type="EMBL" id="MDC2234585.1"/>
    </source>
</evidence>
<proteinExistence type="predicted"/>
<dbReference type="RefSeq" id="WP_008767073.1">
    <property type="nucleotide sequence ID" value="NZ_BAABXH010000002.1"/>
</dbReference>
<sequence length="197" mass="22321">MKKLKKINLNKSFEDFTPLKEWELRTIVAGDGDPSWDCLFNAFIYTYEELYGITLNKDEMVQFYINYTNHNPEAEGGANIGSFMNFIQYYGYQGSQNIGGTMNSFSTTQWASFQLDSSGILHFAIPKAAYRDANGNLMLRCYDPTLKSERDYSYESLRGVFDINTVPFIDSPISGSYDSYGSFGSYPITGSDGIYYG</sequence>
<dbReference type="Proteomes" id="UP001217776">
    <property type="component" value="Unassembled WGS sequence"/>
</dbReference>
<accession>A0AAP3SAS7</accession>
<evidence type="ECO:0000313" key="2">
    <source>
        <dbReference type="Proteomes" id="UP001217776"/>
    </source>
</evidence>
<organism evidence="1 2">
    <name type="scientific">Bacteroides thetaiotaomicron</name>
    <dbReference type="NCBI Taxonomy" id="818"/>
    <lineage>
        <taxon>Bacteria</taxon>
        <taxon>Pseudomonadati</taxon>
        <taxon>Bacteroidota</taxon>
        <taxon>Bacteroidia</taxon>
        <taxon>Bacteroidales</taxon>
        <taxon>Bacteroidaceae</taxon>
        <taxon>Bacteroides</taxon>
    </lineage>
</organism>